<dbReference type="OrthoDB" id="9815923at2"/>
<dbReference type="InterPro" id="IPR029044">
    <property type="entry name" value="Nucleotide-diphossugar_trans"/>
</dbReference>
<keyword evidence="4" id="KW-1185">Reference proteome</keyword>
<dbReference type="STRING" id="150146.SAMN05443667_104260"/>
<reference evidence="4" key="1">
    <citation type="submission" date="2016-10" db="EMBL/GenBank/DDBJ databases">
        <authorList>
            <person name="Varghese N."/>
            <person name="Submissions S."/>
        </authorList>
    </citation>
    <scope>NUCLEOTIDE SEQUENCE [LARGE SCALE GENOMIC DNA]</scope>
    <source>
        <strain evidence="4">DSM 22376</strain>
    </source>
</reference>
<feature type="domain" description="Glycosyltransferase 2-like" evidence="2">
    <location>
        <begin position="18"/>
        <end position="116"/>
    </location>
</feature>
<evidence type="ECO:0000256" key="1">
    <source>
        <dbReference type="ARBA" id="ARBA00038494"/>
    </source>
</evidence>
<dbReference type="RefSeq" id="WP_091087534.1">
    <property type="nucleotide sequence ID" value="NZ_FNRD01000004.1"/>
</dbReference>
<dbReference type="SUPFAM" id="SSF53448">
    <property type="entry name" value="Nucleotide-diphospho-sugar transferases"/>
    <property type="match status" value="1"/>
</dbReference>
<name>A0A1H4BAC3_9FLAO</name>
<gene>
    <name evidence="3" type="ORF">SAMN05443667_104260</name>
</gene>
<dbReference type="EMBL" id="FNRD01000004">
    <property type="protein sequence ID" value="SEA45091.1"/>
    <property type="molecule type" value="Genomic_DNA"/>
</dbReference>
<comment type="similarity">
    <text evidence="1">Belongs to the glycosyltransferase 2 family. WaaE/KdtX subfamily.</text>
</comment>
<dbReference type="CDD" id="cd02511">
    <property type="entry name" value="Beta4Glucosyltransferase"/>
    <property type="match status" value="1"/>
</dbReference>
<dbReference type="PANTHER" id="PTHR43630:SF2">
    <property type="entry name" value="GLYCOSYLTRANSFERASE"/>
    <property type="match status" value="1"/>
</dbReference>
<sequence>MTINRSRDEISSNKTFLSALIITYNEEHNIKNVLNDLDFADEIIVVDSFSTDKTVAIAADHKNVKVVQHPFENYPSQRNYAISLATHSWILFLDADERLTAELKEEIIETIHDKNSFSAYYCCRTFMFKNIKLHFSGWQTDKIIRLFKKEKAQYDLGKIVHEKLTVTGKIGKLKNELIHYSFRSYNEYRQKMSVYGKLKAIEELNKGTKPTFFHFYVRPVYQFLYQYVIRMGILDGKKGIVICYLNAYSVYVRFQELKRLRLND</sequence>
<evidence type="ECO:0000313" key="3">
    <source>
        <dbReference type="EMBL" id="SEA45091.1"/>
    </source>
</evidence>
<dbReference type="PANTHER" id="PTHR43630">
    <property type="entry name" value="POLY-BETA-1,6-N-ACETYL-D-GLUCOSAMINE SYNTHASE"/>
    <property type="match status" value="1"/>
</dbReference>
<organism evidence="3 4">
    <name type="scientific">Flavobacterium gillisiae</name>
    <dbReference type="NCBI Taxonomy" id="150146"/>
    <lineage>
        <taxon>Bacteria</taxon>
        <taxon>Pseudomonadati</taxon>
        <taxon>Bacteroidota</taxon>
        <taxon>Flavobacteriia</taxon>
        <taxon>Flavobacteriales</taxon>
        <taxon>Flavobacteriaceae</taxon>
        <taxon>Flavobacterium</taxon>
    </lineage>
</organism>
<dbReference type="AlphaFoldDB" id="A0A1H4BAC3"/>
<proteinExistence type="inferred from homology"/>
<dbReference type="Pfam" id="PF00535">
    <property type="entry name" value="Glycos_transf_2"/>
    <property type="match status" value="1"/>
</dbReference>
<dbReference type="Proteomes" id="UP000198951">
    <property type="component" value="Unassembled WGS sequence"/>
</dbReference>
<dbReference type="Gene3D" id="3.90.550.10">
    <property type="entry name" value="Spore Coat Polysaccharide Biosynthesis Protein SpsA, Chain A"/>
    <property type="match status" value="1"/>
</dbReference>
<accession>A0A1H4BAC3</accession>
<evidence type="ECO:0000313" key="4">
    <source>
        <dbReference type="Proteomes" id="UP000198951"/>
    </source>
</evidence>
<dbReference type="InterPro" id="IPR001173">
    <property type="entry name" value="Glyco_trans_2-like"/>
</dbReference>
<evidence type="ECO:0000259" key="2">
    <source>
        <dbReference type="Pfam" id="PF00535"/>
    </source>
</evidence>
<dbReference type="GO" id="GO:0016740">
    <property type="term" value="F:transferase activity"/>
    <property type="evidence" value="ECO:0007669"/>
    <property type="project" value="UniProtKB-KW"/>
</dbReference>
<protein>
    <submittedName>
        <fullName evidence="3">Glycosyltransferase involved in cell wall bisynthesis</fullName>
    </submittedName>
</protein>
<keyword evidence="3" id="KW-0808">Transferase</keyword>